<reference evidence="1 2" key="1">
    <citation type="journal article" date="2018" name="Front. Plant Sci.">
        <title>Red Clover (Trifolium pratense) and Zigzag Clover (T. medium) - A Picture of Genomic Similarities and Differences.</title>
        <authorList>
            <person name="Dluhosova J."/>
            <person name="Istvanek J."/>
            <person name="Nedelnik J."/>
            <person name="Repkova J."/>
        </authorList>
    </citation>
    <scope>NUCLEOTIDE SEQUENCE [LARGE SCALE GENOMIC DNA]</scope>
    <source>
        <strain evidence="2">cv. 10/8</strain>
        <tissue evidence="1">Leaf</tissue>
    </source>
</reference>
<proteinExistence type="predicted"/>
<sequence length="47" mass="5475">MQFGLMYVTRAKTKAADDCSSSRVLEWFQVPKVLVPFIMKLYNYIDA</sequence>
<evidence type="ECO:0000313" key="1">
    <source>
        <dbReference type="EMBL" id="MCI20051.1"/>
    </source>
</evidence>
<dbReference type="AlphaFoldDB" id="A0A392Q6W4"/>
<name>A0A392Q6W4_9FABA</name>
<evidence type="ECO:0000313" key="2">
    <source>
        <dbReference type="Proteomes" id="UP000265520"/>
    </source>
</evidence>
<accession>A0A392Q6W4</accession>
<comment type="caution">
    <text evidence="1">The sequence shown here is derived from an EMBL/GenBank/DDBJ whole genome shotgun (WGS) entry which is preliminary data.</text>
</comment>
<protein>
    <submittedName>
        <fullName evidence="1">Uncharacterized protein</fullName>
    </submittedName>
</protein>
<feature type="non-terminal residue" evidence="1">
    <location>
        <position position="47"/>
    </location>
</feature>
<keyword evidence="2" id="KW-1185">Reference proteome</keyword>
<organism evidence="1 2">
    <name type="scientific">Trifolium medium</name>
    <dbReference type="NCBI Taxonomy" id="97028"/>
    <lineage>
        <taxon>Eukaryota</taxon>
        <taxon>Viridiplantae</taxon>
        <taxon>Streptophyta</taxon>
        <taxon>Embryophyta</taxon>
        <taxon>Tracheophyta</taxon>
        <taxon>Spermatophyta</taxon>
        <taxon>Magnoliopsida</taxon>
        <taxon>eudicotyledons</taxon>
        <taxon>Gunneridae</taxon>
        <taxon>Pentapetalae</taxon>
        <taxon>rosids</taxon>
        <taxon>fabids</taxon>
        <taxon>Fabales</taxon>
        <taxon>Fabaceae</taxon>
        <taxon>Papilionoideae</taxon>
        <taxon>50 kb inversion clade</taxon>
        <taxon>NPAAA clade</taxon>
        <taxon>Hologalegina</taxon>
        <taxon>IRL clade</taxon>
        <taxon>Trifolieae</taxon>
        <taxon>Trifolium</taxon>
    </lineage>
</organism>
<dbReference type="Proteomes" id="UP000265520">
    <property type="component" value="Unassembled WGS sequence"/>
</dbReference>
<dbReference type="EMBL" id="LXQA010117883">
    <property type="protein sequence ID" value="MCI20051.1"/>
    <property type="molecule type" value="Genomic_DNA"/>
</dbReference>